<dbReference type="SUPFAM" id="SSF52317">
    <property type="entry name" value="Class I glutamine amidotransferase-like"/>
    <property type="match status" value="1"/>
</dbReference>
<keyword evidence="3" id="KW-0378">Hydrolase</keyword>
<sequence length="184" mass="20531">MSELQGLKVAILVADGFEQIELEQPKQALEKAGAQTILVSPEKQQVQGWHHTEKGSLFDVDLPLDDAKAQQFDALLLPGGVHNPDYLRTLNKAISFVKEIAQQNKPIAAICHGPWLLINAGVAQNRKITSWPSLEIDLRNAGAQWRDEAVVIDKNLVTSRKPQDIPKFNEAMLQLFESYSKNKN</sequence>
<protein>
    <submittedName>
        <fullName evidence="3">Intracellular protease, ThiJ/PfpI family</fullName>
    </submittedName>
</protein>
<dbReference type="CDD" id="cd03134">
    <property type="entry name" value="GATase1_PfpI_like"/>
    <property type="match status" value="1"/>
</dbReference>
<dbReference type="InterPro" id="IPR006286">
    <property type="entry name" value="C56_PfpI-like"/>
</dbReference>
<gene>
    <name evidence="3" type="primary">yhbO</name>
    <name evidence="3" type="ORF">NCTC13315_00481</name>
</gene>
<dbReference type="RefSeq" id="WP_115301744.1">
    <property type="nucleotide sequence ID" value="NZ_CAAAHO010000006.1"/>
</dbReference>
<keyword evidence="3" id="KW-0645">Protease</keyword>
<dbReference type="GO" id="GO:0006508">
    <property type="term" value="P:proteolysis"/>
    <property type="evidence" value="ECO:0007669"/>
    <property type="project" value="UniProtKB-KW"/>
</dbReference>
<evidence type="ECO:0000259" key="2">
    <source>
        <dbReference type="Pfam" id="PF01965"/>
    </source>
</evidence>
<dbReference type="Proteomes" id="UP000254968">
    <property type="component" value="Unassembled WGS sequence"/>
</dbReference>
<accession>A0A378HYI5</accession>
<dbReference type="OrthoDB" id="9792284at2"/>
<dbReference type="InterPro" id="IPR029062">
    <property type="entry name" value="Class_I_gatase-like"/>
</dbReference>
<dbReference type="PANTHER" id="PTHR42733:SF12">
    <property type="entry name" value="PROTEINASE"/>
    <property type="match status" value="1"/>
</dbReference>
<dbReference type="AlphaFoldDB" id="A0A378HYI5"/>
<keyword evidence="4" id="KW-1185">Reference proteome</keyword>
<name>A0A378HYI5_9GAMM</name>
<comment type="similarity">
    <text evidence="1">Belongs to the peptidase C56 family.</text>
</comment>
<dbReference type="GO" id="GO:0008233">
    <property type="term" value="F:peptidase activity"/>
    <property type="evidence" value="ECO:0007669"/>
    <property type="project" value="UniProtKB-KW"/>
</dbReference>
<dbReference type="PROSITE" id="PS51276">
    <property type="entry name" value="PEPTIDASE_C56_PFPI"/>
    <property type="match status" value="1"/>
</dbReference>
<reference evidence="3 4" key="1">
    <citation type="submission" date="2018-06" db="EMBL/GenBank/DDBJ databases">
        <authorList>
            <consortium name="Pathogen Informatics"/>
            <person name="Doyle S."/>
        </authorList>
    </citation>
    <scope>NUCLEOTIDE SEQUENCE [LARGE SCALE GENOMIC DNA]</scope>
    <source>
        <strain evidence="3 4">NCTC13315</strain>
    </source>
</reference>
<evidence type="ECO:0000256" key="1">
    <source>
        <dbReference type="ARBA" id="ARBA00008542"/>
    </source>
</evidence>
<dbReference type="NCBIfam" id="TIGR01382">
    <property type="entry name" value="PfpI"/>
    <property type="match status" value="1"/>
</dbReference>
<organism evidence="3 4">
    <name type="scientific">Legionella beliardensis</name>
    <dbReference type="NCBI Taxonomy" id="91822"/>
    <lineage>
        <taxon>Bacteria</taxon>
        <taxon>Pseudomonadati</taxon>
        <taxon>Pseudomonadota</taxon>
        <taxon>Gammaproteobacteria</taxon>
        <taxon>Legionellales</taxon>
        <taxon>Legionellaceae</taxon>
        <taxon>Legionella</taxon>
    </lineage>
</organism>
<dbReference type="Pfam" id="PF01965">
    <property type="entry name" value="DJ-1_PfpI"/>
    <property type="match status" value="1"/>
</dbReference>
<feature type="domain" description="DJ-1/PfpI" evidence="2">
    <location>
        <begin position="8"/>
        <end position="174"/>
    </location>
</feature>
<evidence type="ECO:0000313" key="4">
    <source>
        <dbReference type="Proteomes" id="UP000254968"/>
    </source>
</evidence>
<dbReference type="PANTHER" id="PTHR42733">
    <property type="entry name" value="DJ-1 PROTEIN"/>
    <property type="match status" value="1"/>
</dbReference>
<dbReference type="Gene3D" id="3.40.50.880">
    <property type="match status" value="1"/>
</dbReference>
<dbReference type="EMBL" id="UGNV01000001">
    <property type="protein sequence ID" value="STX27959.1"/>
    <property type="molecule type" value="Genomic_DNA"/>
</dbReference>
<evidence type="ECO:0000313" key="3">
    <source>
        <dbReference type="EMBL" id="STX27959.1"/>
    </source>
</evidence>
<dbReference type="InterPro" id="IPR002818">
    <property type="entry name" value="DJ-1/PfpI"/>
</dbReference>
<proteinExistence type="inferred from homology"/>